<keyword evidence="2" id="KW-0315">Glutamine amidotransferase</keyword>
<gene>
    <name evidence="2" type="ORF">JO391_18890</name>
</gene>
<dbReference type="InterPro" id="IPR029062">
    <property type="entry name" value="Class_I_gatase-like"/>
</dbReference>
<dbReference type="GO" id="GO:0005829">
    <property type="term" value="C:cytosol"/>
    <property type="evidence" value="ECO:0007669"/>
    <property type="project" value="TreeGrafter"/>
</dbReference>
<reference evidence="2" key="1">
    <citation type="submission" date="2021-02" db="EMBL/GenBank/DDBJ databases">
        <title>Rhodobacter shimadae sp. nov., an aerobic anoxygenic phototrophic bacterium isolated from a hot spring.</title>
        <authorList>
            <person name="Muramatsu S."/>
            <person name="Haruta S."/>
            <person name="Hirose S."/>
            <person name="Hanada S."/>
        </authorList>
    </citation>
    <scope>NUCLEOTIDE SEQUENCE</scope>
    <source>
        <strain evidence="2">N10</strain>
    </source>
</reference>
<evidence type="ECO:0000259" key="1">
    <source>
        <dbReference type="Pfam" id="PF00117"/>
    </source>
</evidence>
<dbReference type="Pfam" id="PF00117">
    <property type="entry name" value="GATase"/>
    <property type="match status" value="1"/>
</dbReference>
<dbReference type="InterPro" id="IPR017926">
    <property type="entry name" value="GATASE"/>
</dbReference>
<dbReference type="PANTHER" id="PTHR42695:SF5">
    <property type="entry name" value="GLUTAMINE AMIDOTRANSFERASE YLR126C-RELATED"/>
    <property type="match status" value="1"/>
</dbReference>
<dbReference type="KEGG" id="nsm:JO391_18890"/>
<accession>A0A8G0ZTF3</accession>
<dbReference type="PANTHER" id="PTHR42695">
    <property type="entry name" value="GLUTAMINE AMIDOTRANSFERASE YLR126C-RELATED"/>
    <property type="match status" value="1"/>
</dbReference>
<dbReference type="InterPro" id="IPR044992">
    <property type="entry name" value="ChyE-like"/>
</dbReference>
<dbReference type="RefSeq" id="WP_220661954.1">
    <property type="nucleotide sequence ID" value="NZ_CP069370.1"/>
</dbReference>
<protein>
    <submittedName>
        <fullName evidence="2">Type 1 glutamine amidotransferase</fullName>
    </submittedName>
</protein>
<dbReference type="Proteomes" id="UP000826300">
    <property type="component" value="Chromosome"/>
</dbReference>
<name>A0A8G0ZTF3_9RHOB</name>
<evidence type="ECO:0000313" key="2">
    <source>
        <dbReference type="EMBL" id="QYZ69737.1"/>
    </source>
</evidence>
<dbReference type="SUPFAM" id="SSF52317">
    <property type="entry name" value="Class I glutamine amidotransferase-like"/>
    <property type="match status" value="1"/>
</dbReference>
<dbReference type="PROSITE" id="PS51273">
    <property type="entry name" value="GATASE_TYPE_1"/>
    <property type="match status" value="1"/>
</dbReference>
<evidence type="ECO:0000313" key="3">
    <source>
        <dbReference type="Proteomes" id="UP000826300"/>
    </source>
</evidence>
<feature type="domain" description="Glutamine amidotransferase" evidence="1">
    <location>
        <begin position="52"/>
        <end position="188"/>
    </location>
</feature>
<proteinExistence type="predicted"/>
<organism evidence="2 3">
    <name type="scientific">Neotabrizicola shimadae</name>
    <dbReference type="NCBI Taxonomy" id="2807096"/>
    <lineage>
        <taxon>Bacteria</taxon>
        <taxon>Pseudomonadati</taxon>
        <taxon>Pseudomonadota</taxon>
        <taxon>Alphaproteobacteria</taxon>
        <taxon>Rhodobacterales</taxon>
        <taxon>Paracoccaceae</taxon>
        <taxon>Neotabrizicola</taxon>
    </lineage>
</organism>
<dbReference type="EMBL" id="CP069370">
    <property type="protein sequence ID" value="QYZ69737.1"/>
    <property type="molecule type" value="Genomic_DNA"/>
</dbReference>
<dbReference type="CDD" id="cd01741">
    <property type="entry name" value="GATase1_1"/>
    <property type="match status" value="1"/>
</dbReference>
<keyword evidence="3" id="KW-1185">Reference proteome</keyword>
<dbReference type="AlphaFoldDB" id="A0A8G0ZTF3"/>
<dbReference type="Gene3D" id="3.40.50.880">
    <property type="match status" value="1"/>
</dbReference>
<sequence>MHIAVLVTNTDNSDFAARHPRDAEKFAALIRGVRPDWSVTAYDTTEGEFPADPAAFDGLLIGGSPASVNDEAHWIGRLFDLIREAHGKAVPMVGACFGHQAIAQALGGRVGHNAGPFILGTSLTRFTARAPWMPEDAREITLAAAHGEQVTALPRGAEVLGWSDGCPIAAYRIGDRVFATQHHPEMTPEFIAALVEEFAPDLPPEVGQKARASLERPIEGRRFGEWIARFYESAASKSIAVT</sequence>